<gene>
    <name evidence="6" type="ORF">SEVIR_7G091200v2</name>
</gene>
<organism evidence="6 7">
    <name type="scientific">Setaria viridis</name>
    <name type="common">Green bristlegrass</name>
    <name type="synonym">Setaria italica subsp. viridis</name>
    <dbReference type="NCBI Taxonomy" id="4556"/>
    <lineage>
        <taxon>Eukaryota</taxon>
        <taxon>Viridiplantae</taxon>
        <taxon>Streptophyta</taxon>
        <taxon>Embryophyta</taxon>
        <taxon>Tracheophyta</taxon>
        <taxon>Spermatophyta</taxon>
        <taxon>Magnoliopsida</taxon>
        <taxon>Liliopsida</taxon>
        <taxon>Poales</taxon>
        <taxon>Poaceae</taxon>
        <taxon>PACMAD clade</taxon>
        <taxon>Panicoideae</taxon>
        <taxon>Panicodae</taxon>
        <taxon>Paniceae</taxon>
        <taxon>Cenchrinae</taxon>
        <taxon>Setaria</taxon>
    </lineage>
</organism>
<dbReference type="CDD" id="cd16649">
    <property type="entry name" value="mRING-HC-C3HC5_CGRF1-like"/>
    <property type="match status" value="1"/>
</dbReference>
<proteinExistence type="predicted"/>
<dbReference type="PANTHER" id="PTHR42647">
    <property type="entry name" value="SBP (S-RIBONUCLEASE BINDING PROTEIN) FAMILY PROTEIN"/>
    <property type="match status" value="1"/>
</dbReference>
<feature type="coiled-coil region" evidence="4">
    <location>
        <begin position="279"/>
        <end position="306"/>
    </location>
</feature>
<name>A0A4U6TSX5_SETVI</name>
<reference evidence="6" key="1">
    <citation type="submission" date="2019-03" db="EMBL/GenBank/DDBJ databases">
        <title>WGS assembly of Setaria viridis.</title>
        <authorList>
            <person name="Huang P."/>
            <person name="Jenkins J."/>
            <person name="Grimwood J."/>
            <person name="Barry K."/>
            <person name="Healey A."/>
            <person name="Mamidi S."/>
            <person name="Sreedasyam A."/>
            <person name="Shu S."/>
            <person name="Feldman M."/>
            <person name="Wu J."/>
            <person name="Yu Y."/>
            <person name="Chen C."/>
            <person name="Johnson J."/>
            <person name="Rokhsar D."/>
            <person name="Baxter I."/>
            <person name="Schmutz J."/>
            <person name="Brutnell T."/>
            <person name="Kellogg E."/>
        </authorList>
    </citation>
    <scope>NUCLEOTIDE SEQUENCE [LARGE SCALE GENOMIC DNA]</scope>
</reference>
<evidence type="ECO:0000256" key="5">
    <source>
        <dbReference type="SAM" id="MobiDB-lite"/>
    </source>
</evidence>
<evidence type="ECO:0000256" key="2">
    <source>
        <dbReference type="ARBA" id="ARBA00022771"/>
    </source>
</evidence>
<keyword evidence="4" id="KW-0175">Coiled coil</keyword>
<dbReference type="EMBL" id="CM016558">
    <property type="protein sequence ID" value="TKW04173.1"/>
    <property type="molecule type" value="Genomic_DNA"/>
</dbReference>
<dbReference type="GO" id="GO:0008270">
    <property type="term" value="F:zinc ion binding"/>
    <property type="evidence" value="ECO:0007669"/>
    <property type="project" value="UniProtKB-KW"/>
</dbReference>
<keyword evidence="3" id="KW-0862">Zinc</keyword>
<evidence type="ECO:0008006" key="8">
    <source>
        <dbReference type="Google" id="ProtNLM"/>
    </source>
</evidence>
<dbReference type="OMA" id="EYAGCAP"/>
<dbReference type="Pfam" id="PF13920">
    <property type="entry name" value="zf-C3HC4_3"/>
    <property type="match status" value="1"/>
</dbReference>
<feature type="region of interest" description="Disordered" evidence="5">
    <location>
        <begin position="14"/>
        <end position="39"/>
    </location>
</feature>
<dbReference type="Gramene" id="TKW04173">
    <property type="protein sequence ID" value="TKW04173"/>
    <property type="gene ID" value="SEVIR_7G091200v2"/>
</dbReference>
<protein>
    <recommendedName>
        <fullName evidence="8">RING-type domain-containing protein</fullName>
    </recommendedName>
</protein>
<evidence type="ECO:0000256" key="3">
    <source>
        <dbReference type="ARBA" id="ARBA00022833"/>
    </source>
</evidence>
<dbReference type="FunFam" id="3.30.40.10:FF:000633">
    <property type="entry name" value="Putative BOI-related E3 ubiquitin-protein ligase 2"/>
    <property type="match status" value="1"/>
</dbReference>
<keyword evidence="1" id="KW-0479">Metal-binding</keyword>
<evidence type="ECO:0000256" key="4">
    <source>
        <dbReference type="SAM" id="Coils"/>
    </source>
</evidence>
<dbReference type="AlphaFoldDB" id="A0A4U6TSX5"/>
<accession>A0A4U6TSX5</accession>
<evidence type="ECO:0000256" key="1">
    <source>
        <dbReference type="ARBA" id="ARBA00022723"/>
    </source>
</evidence>
<sequence>MCIMTLLARRYSKERRPPRPAVCRSKASPLLSRSDPNASAAPTCGDLVTAVSSPPTRPHAGVTAPCHGFPALTVAIYITTHAGKPSNCPSIPTSTAHPNAFAMAVQARHFSHDFPAAVGGSLFLDEYAGCAPTTAPAWPRDTTVLRDFPRSDLACNYGFVPRKRPRLAAAEAPAAGCFLDDQRAVMIPAGIEGLVAVPSGVVDAQSRVVGSGVASTSGRAANGASAARGFLAWMHHQGMEIDALVRLEAERMRAGLEEARRRHARALLAAAGRAASGRLRAAEAEASRALRRNAELEEKARQMGAECQAWMGVARSHEAVAVGLRATLDQLLQSPRAAEGDAEDAQSCCFEAPPAAGDVDGAAGSSKAVAAAPSCRSCGGGEACVLLLPCRHLCLCRACEAAVDACPVCAAAKNGSLHVLFS</sequence>
<dbReference type="InterPro" id="IPR013083">
    <property type="entry name" value="Znf_RING/FYVE/PHD"/>
</dbReference>
<dbReference type="Gene3D" id="3.30.40.10">
    <property type="entry name" value="Zinc/RING finger domain, C3HC4 (zinc finger)"/>
    <property type="match status" value="1"/>
</dbReference>
<evidence type="ECO:0000313" key="7">
    <source>
        <dbReference type="Proteomes" id="UP000298652"/>
    </source>
</evidence>
<dbReference type="GO" id="GO:0004842">
    <property type="term" value="F:ubiquitin-protein transferase activity"/>
    <property type="evidence" value="ECO:0007669"/>
    <property type="project" value="TreeGrafter"/>
</dbReference>
<keyword evidence="7" id="KW-1185">Reference proteome</keyword>
<dbReference type="Proteomes" id="UP000298652">
    <property type="component" value="Chromosome 7"/>
</dbReference>
<keyword evidence="2" id="KW-0863">Zinc-finger</keyword>
<evidence type="ECO:0000313" key="6">
    <source>
        <dbReference type="EMBL" id="TKW04173.1"/>
    </source>
</evidence>
<dbReference type="PANTHER" id="PTHR42647:SF20">
    <property type="entry name" value="RING ZINC FINGER DOMAIN SUPERFAMILY PROTEIN-RELATED"/>
    <property type="match status" value="1"/>
</dbReference>